<dbReference type="PROSITE" id="PS50110">
    <property type="entry name" value="RESPONSE_REGULATORY"/>
    <property type="match status" value="1"/>
</dbReference>
<dbReference type="Proteomes" id="UP000030111">
    <property type="component" value="Unassembled WGS sequence"/>
</dbReference>
<evidence type="ECO:0000313" key="3">
    <source>
        <dbReference type="EMBL" id="KGO91382.1"/>
    </source>
</evidence>
<feature type="modified residue" description="4-aspartylphosphate" evidence="1">
    <location>
        <position position="61"/>
    </location>
</feature>
<dbReference type="InterPro" id="IPR011006">
    <property type="entry name" value="CheY-like_superfamily"/>
</dbReference>
<dbReference type="Pfam" id="PF00072">
    <property type="entry name" value="Response_reg"/>
    <property type="match status" value="1"/>
</dbReference>
<evidence type="ECO:0000313" key="4">
    <source>
        <dbReference type="Proteomes" id="UP000030111"/>
    </source>
</evidence>
<protein>
    <submittedName>
        <fullName evidence="3">Response regulator receiver protein</fullName>
    </submittedName>
</protein>
<evidence type="ECO:0000256" key="1">
    <source>
        <dbReference type="PROSITE-ProRule" id="PRU00169"/>
    </source>
</evidence>
<dbReference type="GO" id="GO:0000160">
    <property type="term" value="P:phosphorelay signal transduction system"/>
    <property type="evidence" value="ECO:0007669"/>
    <property type="project" value="InterPro"/>
</dbReference>
<comment type="caution">
    <text evidence="3">The sequence shown here is derived from an EMBL/GenBank/DDBJ whole genome shotgun (WGS) entry which is preliminary data.</text>
</comment>
<dbReference type="SUPFAM" id="SSF52172">
    <property type="entry name" value="CheY-like"/>
    <property type="match status" value="1"/>
</dbReference>
<dbReference type="SMART" id="SM00448">
    <property type="entry name" value="REC"/>
    <property type="match status" value="1"/>
</dbReference>
<reference evidence="3 4" key="1">
    <citation type="submission" date="2013-09" db="EMBL/GenBank/DDBJ databases">
        <authorList>
            <person name="Zeng Z."/>
            <person name="Chen C."/>
        </authorList>
    </citation>
    <scope>NUCLEOTIDE SEQUENCE [LARGE SCALE GENOMIC DNA]</scope>
    <source>
        <strain evidence="3 4">WB 4.1-42</strain>
    </source>
</reference>
<dbReference type="STRING" id="1121898.GCA_000422725_02310"/>
<dbReference type="eggNOG" id="COG2197">
    <property type="taxonomic scope" value="Bacteria"/>
</dbReference>
<gene>
    <name evidence="3" type="ORF">Q766_18355</name>
</gene>
<dbReference type="EMBL" id="JRLY01000020">
    <property type="protein sequence ID" value="KGO91382.1"/>
    <property type="molecule type" value="Genomic_DNA"/>
</dbReference>
<dbReference type="AlphaFoldDB" id="A0A0A2MFB4"/>
<dbReference type="PANTHER" id="PTHR44520:SF2">
    <property type="entry name" value="RESPONSE REGULATOR RCP1"/>
    <property type="match status" value="1"/>
</dbReference>
<evidence type="ECO:0000259" key="2">
    <source>
        <dbReference type="PROSITE" id="PS50110"/>
    </source>
</evidence>
<organism evidence="3 4">
    <name type="scientific">Flavobacterium subsaxonicum WB 4.1-42 = DSM 21790</name>
    <dbReference type="NCBI Taxonomy" id="1121898"/>
    <lineage>
        <taxon>Bacteria</taxon>
        <taxon>Pseudomonadati</taxon>
        <taxon>Bacteroidota</taxon>
        <taxon>Flavobacteriia</taxon>
        <taxon>Flavobacteriales</taxon>
        <taxon>Flavobacteriaceae</taxon>
        <taxon>Flavobacterium</taxon>
    </lineage>
</organism>
<proteinExistence type="predicted"/>
<dbReference type="Gene3D" id="3.40.50.2300">
    <property type="match status" value="1"/>
</dbReference>
<dbReference type="RefSeq" id="WP_026992678.1">
    <property type="nucleotide sequence ID" value="NZ_JRLY01000020.1"/>
</dbReference>
<sequence length="135" mass="15296">MTEVKTFHIVIAEDDFDDADIVQQSFESNGNFAKIELVKNGQELLDLLRSCTDCPDVILTDINMPIMNGIEALKELYNDPQLKPIPCFVYSTSINPTYEAQCKELGVKGFLIKPYSFEEFDNIPNRIVEVLSAEE</sequence>
<dbReference type="InterPro" id="IPR052893">
    <property type="entry name" value="TCS_response_regulator"/>
</dbReference>
<keyword evidence="4" id="KW-1185">Reference proteome</keyword>
<dbReference type="InterPro" id="IPR001789">
    <property type="entry name" value="Sig_transdc_resp-reg_receiver"/>
</dbReference>
<dbReference type="PANTHER" id="PTHR44520">
    <property type="entry name" value="RESPONSE REGULATOR RCP1-RELATED"/>
    <property type="match status" value="1"/>
</dbReference>
<feature type="domain" description="Response regulatory" evidence="2">
    <location>
        <begin position="8"/>
        <end position="128"/>
    </location>
</feature>
<dbReference type="OrthoDB" id="9789181at2"/>
<name>A0A0A2MFB4_9FLAO</name>
<keyword evidence="1" id="KW-0597">Phosphoprotein</keyword>
<accession>A0A0A2MFB4</accession>